<proteinExistence type="predicted"/>
<name>A0A2U3PUI4_9BRAD</name>
<organism evidence="1 2">
    <name type="scientific">Bradyrhizobium vignae</name>
    <dbReference type="NCBI Taxonomy" id="1549949"/>
    <lineage>
        <taxon>Bacteria</taxon>
        <taxon>Pseudomonadati</taxon>
        <taxon>Pseudomonadota</taxon>
        <taxon>Alphaproteobacteria</taxon>
        <taxon>Hyphomicrobiales</taxon>
        <taxon>Nitrobacteraceae</taxon>
        <taxon>Bradyrhizobium</taxon>
    </lineage>
</organism>
<evidence type="ECO:0000313" key="2">
    <source>
        <dbReference type="Proteomes" id="UP000246085"/>
    </source>
</evidence>
<dbReference type="PANTHER" id="PTHR40274">
    <property type="entry name" value="VIRGINIAMYCIN B LYASE"/>
    <property type="match status" value="1"/>
</dbReference>
<dbReference type="Pfam" id="PF20067">
    <property type="entry name" value="SSL_N"/>
    <property type="match status" value="1"/>
</dbReference>
<sequence>MSVGGINLFHNLARIVAAAVVGLAEISLATAALSQIAIPSGSPFPEGLTATKDGTLYASSLTNGGIVRAKPGASEAEVWIEPGTFGTRSTFGVLADENAGLLWVCSNDPTPLGVKGPNTIEGSFVKGFDLETGKGRISAQLPTQPSICNDLAVGPDGALYVTNTLQPQILRLKKGSSELEVWVQDGKLKGGLDGIAFGQDGALYVNTFQSGEVFRIESNMGVAGVITKLETSRPIKFPDGLRADKTGFLMVEGAGPLSKVTIVGDRAEIDTIKDFAGPTALARIGNTLWIAEGQIGYLMDPSKKGQTPTFQLRSIDAP</sequence>
<accession>A0A2U3PUI4</accession>
<dbReference type="SUPFAM" id="SSF63829">
    <property type="entry name" value="Calcium-dependent phosphotriesterase"/>
    <property type="match status" value="1"/>
</dbReference>
<evidence type="ECO:0000313" key="1">
    <source>
        <dbReference type="EMBL" id="SPP92815.1"/>
    </source>
</evidence>
<dbReference type="InterPro" id="IPR051344">
    <property type="entry name" value="Vgb"/>
</dbReference>
<dbReference type="AlphaFoldDB" id="A0A2U3PUI4"/>
<dbReference type="Gene3D" id="2.130.10.10">
    <property type="entry name" value="YVTN repeat-like/Quinoprotein amine dehydrogenase"/>
    <property type="match status" value="1"/>
</dbReference>
<evidence type="ECO:0008006" key="3">
    <source>
        <dbReference type="Google" id="ProtNLM"/>
    </source>
</evidence>
<gene>
    <name evidence="1" type="ORF">BRAD3257_1695</name>
</gene>
<dbReference type="PANTHER" id="PTHR40274:SF3">
    <property type="entry name" value="VIRGINIAMYCIN B LYASE"/>
    <property type="match status" value="1"/>
</dbReference>
<dbReference type="EMBL" id="LS398110">
    <property type="protein sequence ID" value="SPP92815.1"/>
    <property type="molecule type" value="Genomic_DNA"/>
</dbReference>
<dbReference type="KEGG" id="bvz:BRAD3257_1695"/>
<dbReference type="RefSeq" id="WP_122401353.1">
    <property type="nucleotide sequence ID" value="NZ_LS398110.1"/>
</dbReference>
<reference evidence="1 2" key="1">
    <citation type="submission" date="2018-03" db="EMBL/GenBank/DDBJ databases">
        <authorList>
            <person name="Gully D."/>
        </authorList>
    </citation>
    <scope>NUCLEOTIDE SEQUENCE [LARGE SCALE GENOMIC DNA]</scope>
    <source>
        <strain evidence="1">ORS3257</strain>
    </source>
</reference>
<protein>
    <recommendedName>
        <fullName evidence="3">SMP-30/Gluconolactonase/LRE-like region domain-containing protein</fullName>
    </recommendedName>
</protein>
<dbReference type="Proteomes" id="UP000246085">
    <property type="component" value="Chromosome BRAD3257"/>
</dbReference>
<dbReference type="InterPro" id="IPR015943">
    <property type="entry name" value="WD40/YVTN_repeat-like_dom_sf"/>
</dbReference>